<dbReference type="Pfam" id="PF11663">
    <property type="entry name" value="Toxin_YhaV"/>
    <property type="match status" value="1"/>
</dbReference>
<gene>
    <name evidence="1" type="ORF">LRQ20_20540</name>
</gene>
<protein>
    <submittedName>
        <fullName evidence="1">Type II toxin-antitoxin system YhaV family toxin</fullName>
    </submittedName>
</protein>
<name>A0ABS8R077_9PSED</name>
<comment type="caution">
    <text evidence="1">The sequence shown here is derived from an EMBL/GenBank/DDBJ whole genome shotgun (WGS) entry which is preliminary data.</text>
</comment>
<organism evidence="1 2">
    <name type="scientific">Pseudomonas petroselini</name>
    <dbReference type="NCBI Taxonomy" id="2899822"/>
    <lineage>
        <taxon>Bacteria</taxon>
        <taxon>Pseudomonadati</taxon>
        <taxon>Pseudomonadota</taxon>
        <taxon>Gammaproteobacteria</taxon>
        <taxon>Pseudomonadales</taxon>
        <taxon>Pseudomonadaceae</taxon>
        <taxon>Pseudomonas</taxon>
    </lineage>
</organism>
<evidence type="ECO:0000313" key="1">
    <source>
        <dbReference type="EMBL" id="MCD7040693.1"/>
    </source>
</evidence>
<evidence type="ECO:0000313" key="2">
    <source>
        <dbReference type="Proteomes" id="UP001154922"/>
    </source>
</evidence>
<accession>A0ABS8R077</accession>
<dbReference type="Proteomes" id="UP001154922">
    <property type="component" value="Unassembled WGS sequence"/>
</dbReference>
<reference evidence="1 2" key="1">
    <citation type="journal article" date="2022" name="Int. J. Syst. Evol. Microbiol.">
        <title>Pseudomonas petroselini sp. nov., a pathogen causing bacterial rot of parsley in Japan.</title>
        <authorList>
            <person name="Sawada H."/>
            <person name="Fujikawa T."/>
            <person name="Osada S."/>
            <person name="Satou M."/>
        </authorList>
    </citation>
    <scope>NUCLEOTIDE SEQUENCE [LARGE SCALE GENOMIC DNA]</scope>
    <source>
        <strain evidence="1 2">MAFF 311096</strain>
    </source>
</reference>
<reference evidence="1 2" key="2">
    <citation type="journal article" date="2023" name="Plant Pathol.">
        <title>Dismantling and reorganizing Pseudomonas marginalis sensu#lato.</title>
        <authorList>
            <person name="Sawada H."/>
            <person name="Fujikawa T."/>
            <person name="Satou M."/>
        </authorList>
    </citation>
    <scope>NUCLEOTIDE SEQUENCE [LARGE SCALE GENOMIC DNA]</scope>
    <source>
        <strain evidence="1 2">MAFF 311096</strain>
    </source>
</reference>
<dbReference type="RefSeq" id="WP_231809179.1">
    <property type="nucleotide sequence ID" value="NZ_JAJOZG010000022.1"/>
</dbReference>
<sequence>MTESTVHIENGWALYAHPFFVLRLEELTVEIERAAASDPAGFHHHPAYKLFDAVTCNILRNVPADPAHPCYRQGKTLGRDFLHWFRVKKQGMLPRYRLFFQFRSDAPKTIIYAWLNDERTLRKASDKNDVYAVFTAMLKSGKMPNSFAELNAAREGLNLGSAASGTEIE</sequence>
<dbReference type="EMBL" id="JAJOZI010000112">
    <property type="protein sequence ID" value="MCD7040693.1"/>
    <property type="molecule type" value="Genomic_DNA"/>
</dbReference>
<dbReference type="InterPro" id="IPR021679">
    <property type="entry name" value="Toxin_endonuclease_YhaV"/>
</dbReference>
<keyword evidence="2" id="KW-1185">Reference proteome</keyword>
<proteinExistence type="predicted"/>